<dbReference type="PANTHER" id="PTHR10916:SF0">
    <property type="entry name" value="LARGE RIBOSOMAL SUBUNIT PROTEIN UL29C"/>
    <property type="match status" value="1"/>
</dbReference>
<evidence type="ECO:0000313" key="6">
    <source>
        <dbReference type="EMBL" id="AKQ04186.1"/>
    </source>
</evidence>
<dbReference type="Pfam" id="PF00831">
    <property type="entry name" value="Ribosomal_L29"/>
    <property type="match status" value="1"/>
</dbReference>
<dbReference type="PANTHER" id="PTHR10916">
    <property type="entry name" value="60S RIBOSOMAL PROTEIN L35/50S RIBOSOMAL PROTEIN L29"/>
    <property type="match status" value="1"/>
</dbReference>
<dbReference type="HAMAP" id="MF_00374">
    <property type="entry name" value="Ribosomal_uL29"/>
    <property type="match status" value="1"/>
</dbReference>
<dbReference type="GO" id="GO:0006412">
    <property type="term" value="P:translation"/>
    <property type="evidence" value="ECO:0007669"/>
    <property type="project" value="UniProtKB-UniRule"/>
</dbReference>
<dbReference type="SUPFAM" id="SSF46561">
    <property type="entry name" value="Ribosomal protein L29 (L29p)"/>
    <property type="match status" value="1"/>
</dbReference>
<protein>
    <recommendedName>
        <fullName evidence="4 5">Large ribosomal subunit protein uL29</fullName>
    </recommendedName>
</protein>
<dbReference type="InterPro" id="IPR050063">
    <property type="entry name" value="Ribosomal_protein_uL29"/>
</dbReference>
<evidence type="ECO:0000256" key="2">
    <source>
        <dbReference type="ARBA" id="ARBA00022980"/>
    </source>
</evidence>
<dbReference type="InterPro" id="IPR018254">
    <property type="entry name" value="Ribosomal_uL29_CS"/>
</dbReference>
<evidence type="ECO:0000256" key="3">
    <source>
        <dbReference type="ARBA" id="ARBA00023274"/>
    </source>
</evidence>
<dbReference type="InterPro" id="IPR001854">
    <property type="entry name" value="Ribosomal_uL29"/>
</dbReference>
<dbReference type="GO" id="GO:0003735">
    <property type="term" value="F:structural constituent of ribosome"/>
    <property type="evidence" value="ECO:0007669"/>
    <property type="project" value="InterPro"/>
</dbReference>
<dbReference type="GO" id="GO:0022625">
    <property type="term" value="C:cytosolic large ribosomal subunit"/>
    <property type="evidence" value="ECO:0007669"/>
    <property type="project" value="TreeGrafter"/>
</dbReference>
<dbReference type="InterPro" id="IPR036049">
    <property type="entry name" value="Ribosomal_uL29_sf"/>
</dbReference>
<accession>A0A0H4T8N0</accession>
<proteinExistence type="inferred from homology"/>
<dbReference type="NCBIfam" id="TIGR00012">
    <property type="entry name" value="L29"/>
    <property type="match status" value="1"/>
</dbReference>
<evidence type="ECO:0000256" key="5">
    <source>
        <dbReference type="HAMAP-Rule" id="MF_00374"/>
    </source>
</evidence>
<organism evidence="6">
    <name type="scientific">uncultured delta proteobacterium Rifle_16ft_4_minimus_4275</name>
    <dbReference type="NCBI Taxonomy" id="1665183"/>
    <lineage>
        <taxon>Bacteria</taxon>
        <taxon>Deltaproteobacteria</taxon>
        <taxon>environmental samples</taxon>
    </lineage>
</organism>
<dbReference type="EMBL" id="KT007031">
    <property type="protein sequence ID" value="AKQ04186.1"/>
    <property type="molecule type" value="Genomic_DNA"/>
</dbReference>
<keyword evidence="3 5" id="KW-0687">Ribonucleoprotein</keyword>
<dbReference type="CDD" id="cd00427">
    <property type="entry name" value="Ribosomal_L29_HIP"/>
    <property type="match status" value="1"/>
</dbReference>
<comment type="similarity">
    <text evidence="1 5">Belongs to the universal ribosomal protein uL29 family.</text>
</comment>
<evidence type="ECO:0000256" key="1">
    <source>
        <dbReference type="ARBA" id="ARBA00009254"/>
    </source>
</evidence>
<reference evidence="6" key="1">
    <citation type="journal article" date="2015" name="ISME J.">
        <title>Aquifer environment selects for microbial species cohorts in sediment and groundwater.</title>
        <authorList>
            <person name="Hug L.A."/>
            <person name="Thomas B.C."/>
            <person name="Brown C.T."/>
            <person name="Frischkorn K.R."/>
            <person name="Williams K.H."/>
            <person name="Tringe S.G."/>
            <person name="Banfield J.F."/>
        </authorList>
    </citation>
    <scope>NUCLEOTIDE SEQUENCE</scope>
</reference>
<dbReference type="Gene3D" id="1.10.287.310">
    <property type="match status" value="1"/>
</dbReference>
<gene>
    <name evidence="5 6" type="primary">rpmC</name>
</gene>
<dbReference type="PROSITE" id="PS00579">
    <property type="entry name" value="RIBOSOMAL_L29"/>
    <property type="match status" value="1"/>
</dbReference>
<name>A0A0H4T8N0_9DELT</name>
<keyword evidence="2 5" id="KW-0689">Ribosomal protein</keyword>
<dbReference type="FunFam" id="1.10.287.310:FF:000001">
    <property type="entry name" value="50S ribosomal protein L29"/>
    <property type="match status" value="1"/>
</dbReference>
<evidence type="ECO:0000256" key="4">
    <source>
        <dbReference type="ARBA" id="ARBA00035204"/>
    </source>
</evidence>
<dbReference type="AlphaFoldDB" id="A0A0H4T8N0"/>
<sequence length="67" mass="7957">MEPKELRELSTEELTHKCGELKEEIFHLKLRRATSRLENPMKLKQSKRDLARVETILRERALSQRVG</sequence>